<protein>
    <recommendedName>
        <fullName evidence="4">SDR family oxidoreductase</fullName>
    </recommendedName>
</protein>
<reference evidence="2 3" key="1">
    <citation type="submission" date="2023-02" db="EMBL/GenBank/DDBJ databases">
        <title>Dictyobacter halimunensis sp. nov., a new member of the class Ktedonobacteria from forest soil in a geothermal area.</title>
        <authorList>
            <person name="Rachmania M.K."/>
            <person name="Ningsih F."/>
            <person name="Sakai Y."/>
            <person name="Yabe S."/>
            <person name="Yokota A."/>
            <person name="Sjamsuridzal W."/>
        </authorList>
    </citation>
    <scope>NUCLEOTIDE SEQUENCE [LARGE SCALE GENOMIC DNA]</scope>
    <source>
        <strain evidence="2 3">S3.2.2.5</strain>
    </source>
</reference>
<proteinExistence type="inferred from homology"/>
<dbReference type="SUPFAM" id="SSF51735">
    <property type="entry name" value="NAD(P)-binding Rossmann-fold domains"/>
    <property type="match status" value="1"/>
</dbReference>
<dbReference type="PRINTS" id="PR00081">
    <property type="entry name" value="GDHRDH"/>
</dbReference>
<evidence type="ECO:0008006" key="4">
    <source>
        <dbReference type="Google" id="ProtNLM"/>
    </source>
</evidence>
<evidence type="ECO:0000313" key="3">
    <source>
        <dbReference type="Proteomes" id="UP001344906"/>
    </source>
</evidence>
<name>A0ABQ6G270_9CHLR</name>
<dbReference type="Pfam" id="PF13561">
    <property type="entry name" value="adh_short_C2"/>
    <property type="match status" value="1"/>
</dbReference>
<dbReference type="Gene3D" id="3.40.50.720">
    <property type="entry name" value="NAD(P)-binding Rossmann-like Domain"/>
    <property type="match status" value="1"/>
</dbReference>
<gene>
    <name evidence="2" type="ORF">KDH_74430</name>
</gene>
<organism evidence="2 3">
    <name type="scientific">Dictyobacter halimunensis</name>
    <dbReference type="NCBI Taxonomy" id="3026934"/>
    <lineage>
        <taxon>Bacteria</taxon>
        <taxon>Bacillati</taxon>
        <taxon>Chloroflexota</taxon>
        <taxon>Ktedonobacteria</taxon>
        <taxon>Ktedonobacterales</taxon>
        <taxon>Dictyobacteraceae</taxon>
        <taxon>Dictyobacter</taxon>
    </lineage>
</organism>
<evidence type="ECO:0000313" key="2">
    <source>
        <dbReference type="EMBL" id="GLV60624.1"/>
    </source>
</evidence>
<accession>A0ABQ6G270</accession>
<dbReference type="EMBL" id="BSRI01000002">
    <property type="protein sequence ID" value="GLV60624.1"/>
    <property type="molecule type" value="Genomic_DNA"/>
</dbReference>
<dbReference type="InterPro" id="IPR036291">
    <property type="entry name" value="NAD(P)-bd_dom_sf"/>
</dbReference>
<dbReference type="InterPro" id="IPR002347">
    <property type="entry name" value="SDR_fam"/>
</dbReference>
<sequence length="100" mass="10366">MLVHYDTSKGGVAMMTKSLALEFGPHNILVNAIAPGGVQTPGASGPTTSQEILQAFSVKIPLRRMGVPDDIAKTALFLVSGMASYMTGSLVVVDGGYLQA</sequence>
<comment type="similarity">
    <text evidence="1">Belongs to the short-chain dehydrogenases/reductases (SDR) family.</text>
</comment>
<keyword evidence="3" id="KW-1185">Reference proteome</keyword>
<dbReference type="PANTHER" id="PTHR42760:SF40">
    <property type="entry name" value="3-OXOACYL-[ACYL-CARRIER-PROTEIN] REDUCTASE, CHLOROPLASTIC"/>
    <property type="match status" value="1"/>
</dbReference>
<dbReference type="PANTHER" id="PTHR42760">
    <property type="entry name" value="SHORT-CHAIN DEHYDROGENASES/REDUCTASES FAMILY MEMBER"/>
    <property type="match status" value="1"/>
</dbReference>
<evidence type="ECO:0000256" key="1">
    <source>
        <dbReference type="ARBA" id="ARBA00006484"/>
    </source>
</evidence>
<dbReference type="Proteomes" id="UP001344906">
    <property type="component" value="Unassembled WGS sequence"/>
</dbReference>
<comment type="caution">
    <text evidence="2">The sequence shown here is derived from an EMBL/GenBank/DDBJ whole genome shotgun (WGS) entry which is preliminary data.</text>
</comment>